<dbReference type="SUPFAM" id="SSF51120">
    <property type="entry name" value="beta-Roll"/>
    <property type="match status" value="1"/>
</dbReference>
<dbReference type="Pfam" id="PF00353">
    <property type="entry name" value="HemolysinCabind"/>
    <property type="match status" value="1"/>
</dbReference>
<organism evidence="1 2">
    <name type="scientific">Adonisia turfae CCMR0082</name>
    <dbReference type="NCBI Taxonomy" id="2304604"/>
    <lineage>
        <taxon>Bacteria</taxon>
        <taxon>Bacillati</taxon>
        <taxon>Cyanobacteriota</taxon>
        <taxon>Adonisia</taxon>
        <taxon>Adonisia turfae</taxon>
    </lineage>
</organism>
<dbReference type="AlphaFoldDB" id="A0A6M0S1V4"/>
<dbReference type="Proteomes" id="UP000473574">
    <property type="component" value="Unassembled WGS sequence"/>
</dbReference>
<dbReference type="InterPro" id="IPR011049">
    <property type="entry name" value="Serralysin-like_metalloprot_C"/>
</dbReference>
<dbReference type="InterPro" id="IPR001343">
    <property type="entry name" value="Hemolysn_Ca-bd"/>
</dbReference>
<evidence type="ECO:0008006" key="3">
    <source>
        <dbReference type="Google" id="ProtNLM"/>
    </source>
</evidence>
<reference evidence="1 2" key="1">
    <citation type="journal article" date="2020" name="Microb. Ecol.">
        <title>Ecogenomics of the Marine Benthic Filamentous Cyanobacterium Adonisia.</title>
        <authorList>
            <person name="Walter J.M."/>
            <person name="Coutinho F.H."/>
            <person name="Leomil L."/>
            <person name="Hargreaves P.I."/>
            <person name="Campeao M.E."/>
            <person name="Vieira V.V."/>
            <person name="Silva B.S."/>
            <person name="Fistarol G.O."/>
            <person name="Salomon P.S."/>
            <person name="Sawabe T."/>
            <person name="Mino S."/>
            <person name="Hosokawa M."/>
            <person name="Miyashita H."/>
            <person name="Maruyama F."/>
            <person name="van Verk M.C."/>
            <person name="Dutilh B.E."/>
            <person name="Thompson C.C."/>
            <person name="Thompson F.L."/>
        </authorList>
    </citation>
    <scope>NUCLEOTIDE SEQUENCE [LARGE SCALE GENOMIC DNA]</scope>
    <source>
        <strain evidence="1 2">CCMR0082</strain>
    </source>
</reference>
<protein>
    <recommendedName>
        <fullName evidence="3">Calcium-binding protein</fullName>
    </recommendedName>
</protein>
<name>A0A6M0S1V4_9CYAN</name>
<comment type="caution">
    <text evidence="1">The sequence shown here is derived from an EMBL/GenBank/DDBJ whole genome shotgun (WGS) entry which is preliminary data.</text>
</comment>
<dbReference type="EMBL" id="QZCE01000001">
    <property type="protein sequence ID" value="NEZ62455.1"/>
    <property type="molecule type" value="Genomic_DNA"/>
</dbReference>
<dbReference type="InterPro" id="IPR018511">
    <property type="entry name" value="Hemolysin-typ_Ca-bd_CS"/>
</dbReference>
<evidence type="ECO:0000313" key="2">
    <source>
        <dbReference type="Proteomes" id="UP000473574"/>
    </source>
</evidence>
<dbReference type="Gene3D" id="2.150.10.10">
    <property type="entry name" value="Serralysin-like metalloprotease, C-terminal"/>
    <property type="match status" value="1"/>
</dbReference>
<proteinExistence type="predicted"/>
<evidence type="ECO:0000313" key="1">
    <source>
        <dbReference type="EMBL" id="NEZ62455.1"/>
    </source>
</evidence>
<sequence>MAEFNNSDSYYNNQNKTFDLNDRTLRNNNGTFDNRGGTFLGWGDIYSIDGTFNNEGGDFDARETTIGMLGGTFSNANGGFFYNFGSSSVNYALPLFFTNWGGTFDNSGGTTYLSDYSLFKNSFGATFINSSIGHDGSSSASSGFFDTPGLYLSYSRFINESDSEFNNSNGLLSLYISTFENSGTFINSGGELLQGGLSHTGGWTVMDGRTGRPVPVKPTGFYNSGIFDNSNGFVEAYGIFDNQGGTFNNTNGTFNGNFSNGSGTFDNANGRFDGSFSNGDGTLKGAGKFVVNNLSIQSGLFQPEEMMIEGKFTLNNTGELEFLDPGNTPLLSVTKDVALKGGTISFGDLSTLTEGEFTLIDVTTNSSLTIDTALMNEAAAVVDSFDTTSQNFELVQQNNDLILTVDHLDSVTLTGTSGNDILTGTSSDEILNALDGDDILRGRGGNDVLKGGLGRDTYYGGNGADTFVFTEADIVEGLGQTTGNVIKDFNANAGDVIQFDLGSSSGDRPHLYFDSANSNLLLVVSWGSGAAGFHVATLEGVSNFDVNTVEIV</sequence>
<gene>
    <name evidence="1" type="ORF">D0962_06615</name>
</gene>
<accession>A0A6M0S1V4</accession>
<dbReference type="PRINTS" id="PR00313">
    <property type="entry name" value="CABNDNGRPT"/>
</dbReference>
<dbReference type="PROSITE" id="PS00330">
    <property type="entry name" value="HEMOLYSIN_CALCIUM"/>
    <property type="match status" value="1"/>
</dbReference>
<dbReference type="GO" id="GO:0005509">
    <property type="term" value="F:calcium ion binding"/>
    <property type="evidence" value="ECO:0007669"/>
    <property type="project" value="InterPro"/>
</dbReference>
<dbReference type="RefSeq" id="WP_163660909.1">
    <property type="nucleotide sequence ID" value="NZ_QZCE01000001.1"/>
</dbReference>